<name>A0A2S8FJ57_9BACT</name>
<comment type="caution">
    <text evidence="1">The sequence shown here is derived from an EMBL/GenBank/DDBJ whole genome shotgun (WGS) entry which is preliminary data.</text>
</comment>
<dbReference type="EMBL" id="PUHY01000012">
    <property type="protein sequence ID" value="PQO32229.1"/>
    <property type="molecule type" value="Genomic_DNA"/>
</dbReference>
<dbReference type="Proteomes" id="UP000238322">
    <property type="component" value="Unassembled WGS sequence"/>
</dbReference>
<dbReference type="Gene3D" id="3.30.1390.10">
    <property type="match status" value="1"/>
</dbReference>
<proteinExistence type="predicted"/>
<reference evidence="1 2" key="1">
    <citation type="submission" date="2018-02" db="EMBL/GenBank/DDBJ databases">
        <title>Comparative genomes isolates from brazilian mangrove.</title>
        <authorList>
            <person name="Araujo J.E."/>
            <person name="Taketani R.G."/>
            <person name="Silva M.C.P."/>
            <person name="Loureco M.V."/>
            <person name="Andreote F.D."/>
        </authorList>
    </citation>
    <scope>NUCLEOTIDE SEQUENCE [LARGE SCALE GENOMIC DNA]</scope>
    <source>
        <strain evidence="1 2">Hex-1 MGV</strain>
    </source>
</reference>
<dbReference type="InterPro" id="IPR014719">
    <property type="entry name" value="Ribosomal_bL12_C/ClpS-like"/>
</dbReference>
<protein>
    <submittedName>
        <fullName evidence="1">Uncharacterized protein</fullName>
    </submittedName>
</protein>
<organism evidence="1 2">
    <name type="scientific">Blastopirellula marina</name>
    <dbReference type="NCBI Taxonomy" id="124"/>
    <lineage>
        <taxon>Bacteria</taxon>
        <taxon>Pseudomonadati</taxon>
        <taxon>Planctomycetota</taxon>
        <taxon>Planctomycetia</taxon>
        <taxon>Pirellulales</taxon>
        <taxon>Pirellulaceae</taxon>
        <taxon>Blastopirellula</taxon>
    </lineage>
</organism>
<gene>
    <name evidence="1" type="ORF">C5Y83_18530</name>
</gene>
<dbReference type="SUPFAM" id="SSF54736">
    <property type="entry name" value="ClpS-like"/>
    <property type="match status" value="1"/>
</dbReference>
<evidence type="ECO:0000313" key="1">
    <source>
        <dbReference type="EMBL" id="PQO32229.1"/>
    </source>
</evidence>
<evidence type="ECO:0000313" key="2">
    <source>
        <dbReference type="Proteomes" id="UP000238322"/>
    </source>
</evidence>
<sequence>MESNQDIEECLAMLRIHGASKIDTIKALRAFPSISLSEAKSIVHSSPVWQDVKERDEAFHHTFRAFQR</sequence>
<accession>A0A2S8FJ57</accession>
<dbReference type="AlphaFoldDB" id="A0A2S8FJ57"/>